<protein>
    <submittedName>
        <fullName evidence="1">Uncharacterized protein</fullName>
    </submittedName>
</protein>
<feature type="non-terminal residue" evidence="1">
    <location>
        <position position="1"/>
    </location>
</feature>
<organism evidence="1 2">
    <name type="scientific">Phocaeicola vulgatus</name>
    <name type="common">Bacteroides vulgatus</name>
    <dbReference type="NCBI Taxonomy" id="821"/>
    <lineage>
        <taxon>Bacteria</taxon>
        <taxon>Pseudomonadati</taxon>
        <taxon>Bacteroidota</taxon>
        <taxon>Bacteroidia</taxon>
        <taxon>Bacteroidales</taxon>
        <taxon>Bacteroidaceae</taxon>
        <taxon>Phocaeicola</taxon>
    </lineage>
</organism>
<feature type="non-terminal residue" evidence="1">
    <location>
        <position position="104"/>
    </location>
</feature>
<dbReference type="Proteomes" id="UP000524321">
    <property type="component" value="Unassembled WGS sequence"/>
</dbReference>
<name>A0A7Y6PIQ1_PHOVU</name>
<comment type="caution">
    <text evidence="1">The sequence shown here is derived from an EMBL/GenBank/DDBJ whole genome shotgun (WGS) entry which is preliminary data.</text>
</comment>
<gene>
    <name evidence="1" type="ORF">HUV05_24325</name>
</gene>
<dbReference type="EMBL" id="JABWDJ010000612">
    <property type="protein sequence ID" value="NVB76564.1"/>
    <property type="molecule type" value="Genomic_DNA"/>
</dbReference>
<accession>A0A7Y6PIQ1</accession>
<evidence type="ECO:0000313" key="1">
    <source>
        <dbReference type="EMBL" id="NVB76564.1"/>
    </source>
</evidence>
<reference evidence="1 2" key="2">
    <citation type="submission" date="2020-07" db="EMBL/GenBank/DDBJ databases">
        <title>Bacterial metabolism rescues the inhibition of intestinal drug absorption by food and drug additives.</title>
        <authorList>
            <person name="Zou L."/>
            <person name="Spanogiannopoulos P."/>
            <person name="Chien H.-C."/>
            <person name="Pieper L.M."/>
            <person name="Cai W."/>
            <person name="Khuri N."/>
            <person name="Pottel J."/>
            <person name="Vora B."/>
            <person name="Ni Z."/>
            <person name="Tsakalozou E."/>
            <person name="Zhang W."/>
            <person name="Shoichet B.K."/>
            <person name="Giacomini K.M."/>
            <person name="Turnbaugh P.J."/>
        </authorList>
    </citation>
    <scope>NUCLEOTIDE SEQUENCE [LARGE SCALE GENOMIC DNA]</scope>
    <source>
        <strain evidence="1 2">B33</strain>
    </source>
</reference>
<reference evidence="1 2" key="1">
    <citation type="submission" date="2020-04" db="EMBL/GenBank/DDBJ databases">
        <authorList>
            <person name="Pieper L."/>
        </authorList>
    </citation>
    <scope>NUCLEOTIDE SEQUENCE [LARGE SCALE GENOMIC DNA]</scope>
    <source>
        <strain evidence="1 2">B33</strain>
    </source>
</reference>
<evidence type="ECO:0000313" key="2">
    <source>
        <dbReference type="Proteomes" id="UP000524321"/>
    </source>
</evidence>
<proteinExistence type="predicted"/>
<sequence>ECRHEYYRFKEPGNPDFPYQIELFSRNIGVVKFPDDAHITPIPVDDDLSSLSAILMDDDYYYYTIEHSTLEEGVHIANIESLICLKCRAYLEMTERKSNGEQVD</sequence>
<dbReference type="AlphaFoldDB" id="A0A7Y6PIQ1"/>